<protein>
    <submittedName>
        <fullName evidence="1">Uncharacterized protein</fullName>
    </submittedName>
</protein>
<dbReference type="EMBL" id="LAZR01030043">
    <property type="protein sequence ID" value="KKL57789.1"/>
    <property type="molecule type" value="Genomic_DNA"/>
</dbReference>
<accession>A0A0F9D8A3</accession>
<gene>
    <name evidence="1" type="ORF">LCGC14_2231870</name>
</gene>
<evidence type="ECO:0000313" key="1">
    <source>
        <dbReference type="EMBL" id="KKL57789.1"/>
    </source>
</evidence>
<organism evidence="1">
    <name type="scientific">marine sediment metagenome</name>
    <dbReference type="NCBI Taxonomy" id="412755"/>
    <lineage>
        <taxon>unclassified sequences</taxon>
        <taxon>metagenomes</taxon>
        <taxon>ecological metagenomes</taxon>
    </lineage>
</organism>
<name>A0A0F9D8A3_9ZZZZ</name>
<comment type="caution">
    <text evidence="1">The sequence shown here is derived from an EMBL/GenBank/DDBJ whole genome shotgun (WGS) entry which is preliminary data.</text>
</comment>
<proteinExistence type="predicted"/>
<reference evidence="1" key="1">
    <citation type="journal article" date="2015" name="Nature">
        <title>Complex archaea that bridge the gap between prokaryotes and eukaryotes.</title>
        <authorList>
            <person name="Spang A."/>
            <person name="Saw J.H."/>
            <person name="Jorgensen S.L."/>
            <person name="Zaremba-Niedzwiedzka K."/>
            <person name="Martijn J."/>
            <person name="Lind A.E."/>
            <person name="van Eijk R."/>
            <person name="Schleper C."/>
            <person name="Guy L."/>
            <person name="Ettema T.J."/>
        </authorList>
    </citation>
    <scope>NUCLEOTIDE SEQUENCE</scope>
</reference>
<dbReference type="AlphaFoldDB" id="A0A0F9D8A3"/>
<sequence length="72" mass="8103">MSSVEVAFTLEDDDTKTAQLEVHEAEDGVEVLFYIEDDNVLAIYLTAEDALEVINLLLSHLPEGWRQNYSSS</sequence>